<dbReference type="AlphaFoldDB" id="A0A9P7G5A3"/>
<evidence type="ECO:0000256" key="2">
    <source>
        <dbReference type="SAM" id="MobiDB-lite"/>
    </source>
</evidence>
<organism evidence="3 4">
    <name type="scientific">Asterophora parasitica</name>
    <dbReference type="NCBI Taxonomy" id="117018"/>
    <lineage>
        <taxon>Eukaryota</taxon>
        <taxon>Fungi</taxon>
        <taxon>Dikarya</taxon>
        <taxon>Basidiomycota</taxon>
        <taxon>Agaricomycotina</taxon>
        <taxon>Agaricomycetes</taxon>
        <taxon>Agaricomycetidae</taxon>
        <taxon>Agaricales</taxon>
        <taxon>Tricholomatineae</taxon>
        <taxon>Lyophyllaceae</taxon>
        <taxon>Asterophora</taxon>
    </lineage>
</organism>
<feature type="compositionally biased region" description="Polar residues" evidence="2">
    <location>
        <begin position="160"/>
        <end position="169"/>
    </location>
</feature>
<dbReference type="EMBL" id="JABCKV010000190">
    <property type="protein sequence ID" value="KAG5642378.1"/>
    <property type="molecule type" value="Genomic_DNA"/>
</dbReference>
<feature type="compositionally biased region" description="Basic residues" evidence="2">
    <location>
        <begin position="171"/>
        <end position="186"/>
    </location>
</feature>
<feature type="compositionally biased region" description="Basic and acidic residues" evidence="2">
    <location>
        <begin position="464"/>
        <end position="474"/>
    </location>
</feature>
<evidence type="ECO:0000313" key="3">
    <source>
        <dbReference type="EMBL" id="KAG5642378.1"/>
    </source>
</evidence>
<reference evidence="3" key="2">
    <citation type="submission" date="2021-10" db="EMBL/GenBank/DDBJ databases">
        <title>Phylogenomics reveals ancestral predisposition of the termite-cultivated fungus Termitomyces towards a domesticated lifestyle.</title>
        <authorList>
            <person name="Auxier B."/>
            <person name="Grum-Grzhimaylo A."/>
            <person name="Cardenas M.E."/>
            <person name="Lodge J.D."/>
            <person name="Laessoe T."/>
            <person name="Pedersen O."/>
            <person name="Smith M.E."/>
            <person name="Kuyper T.W."/>
            <person name="Franco-Molano E.A."/>
            <person name="Baroni T.J."/>
            <person name="Aanen D.K."/>
        </authorList>
    </citation>
    <scope>NUCLEOTIDE SEQUENCE</scope>
    <source>
        <strain evidence="3">AP01</strain>
        <tissue evidence="3">Mycelium</tissue>
    </source>
</reference>
<sequence length="500" mass="54459">MPSVTATATAMTSSHATGSISLKSQSPIRVDTRVPITEVLSNAPSLLHAQSLQHLLTESAIQPTSPVDTSASPTISVHARSEAAIPPLPGARIPGDLLENYSLITPAWESEPGSGTSSPSMTEFEMGNSYDSHPRQSDSARDFQQNRSLHHSDLCPSPHRNATNSSTPALSRHHPYPAHARQRYHASHLSATPHQDSPDRRHHPFLYYPSASAPRHPDVDPDDGADDFEVLEREPVVKKVVAMIRDTLVGLNEILDASGAESASAIRRRAKGKGRAYPAAHNASTSRYASTAGFGTLSASTTLRRDEATESGSSTGADTILAQLGGEGEILDEMRSLVRESMELKEEKVEQQEEMRRLRLEVEDLRKQVLLMGGQQKHTVPSTAFPKDEVPIHDLVSSASSPPYDPERGRSPSVHPSAHIDRTRRGPRESFVSSVSNPASSHPPAPEPKLVDDDGSIHSPPWTPDKEDPSHHVQIDSVPLPVKSQRKHRLMQVSKMENQD</sequence>
<accession>A0A9P7G5A3</accession>
<reference evidence="3" key="1">
    <citation type="submission" date="2020-07" db="EMBL/GenBank/DDBJ databases">
        <authorList>
            <person name="Nieuwenhuis M."/>
            <person name="Van De Peppel L.J.J."/>
        </authorList>
    </citation>
    <scope>NUCLEOTIDE SEQUENCE</scope>
    <source>
        <strain evidence="3">AP01</strain>
        <tissue evidence="3">Mycelium</tissue>
    </source>
</reference>
<feature type="region of interest" description="Disordered" evidence="2">
    <location>
        <begin position="107"/>
        <end position="226"/>
    </location>
</feature>
<feature type="compositionally biased region" description="Basic and acidic residues" evidence="2">
    <location>
        <begin position="418"/>
        <end position="428"/>
    </location>
</feature>
<gene>
    <name evidence="3" type="ORF">DXG03_002936</name>
</gene>
<feature type="region of interest" description="Disordered" evidence="2">
    <location>
        <begin position="1"/>
        <end position="22"/>
    </location>
</feature>
<evidence type="ECO:0000256" key="1">
    <source>
        <dbReference type="SAM" id="Coils"/>
    </source>
</evidence>
<evidence type="ECO:0000313" key="4">
    <source>
        <dbReference type="Proteomes" id="UP000775547"/>
    </source>
</evidence>
<comment type="caution">
    <text evidence="3">The sequence shown here is derived from an EMBL/GenBank/DDBJ whole genome shotgun (WGS) entry which is preliminary data.</text>
</comment>
<keyword evidence="4" id="KW-1185">Reference proteome</keyword>
<feature type="region of interest" description="Disordered" evidence="2">
    <location>
        <begin position="394"/>
        <end position="500"/>
    </location>
</feature>
<feature type="compositionally biased region" description="Basic and acidic residues" evidence="2">
    <location>
        <begin position="132"/>
        <end position="141"/>
    </location>
</feature>
<feature type="compositionally biased region" description="Low complexity" evidence="2">
    <location>
        <begin position="109"/>
        <end position="122"/>
    </location>
</feature>
<keyword evidence="1" id="KW-0175">Coiled coil</keyword>
<dbReference type="Proteomes" id="UP000775547">
    <property type="component" value="Unassembled WGS sequence"/>
</dbReference>
<feature type="coiled-coil region" evidence="1">
    <location>
        <begin position="334"/>
        <end position="368"/>
    </location>
</feature>
<name>A0A9P7G5A3_9AGAR</name>
<proteinExistence type="predicted"/>
<protein>
    <submittedName>
        <fullName evidence="3">Uncharacterized protein</fullName>
    </submittedName>
</protein>
<dbReference type="OrthoDB" id="10690438at2759"/>
<feature type="compositionally biased region" description="Low complexity" evidence="2">
    <location>
        <begin position="429"/>
        <end position="440"/>
    </location>
</feature>
<feature type="compositionally biased region" description="Low complexity" evidence="2">
    <location>
        <begin position="1"/>
        <end position="19"/>
    </location>
</feature>